<keyword evidence="5" id="KW-0456">Lyase</keyword>
<reference evidence="8 9" key="1">
    <citation type="submission" date="2016-12" db="EMBL/GenBank/DDBJ databases">
        <authorList>
            <person name="Song W.-J."/>
            <person name="Kurnit D.M."/>
        </authorList>
    </citation>
    <scope>NUCLEOTIDE SEQUENCE [LARGE SCALE GENOMIC DNA]</scope>
    <source>
        <strain evidence="8 9">ATCC 49181</strain>
    </source>
</reference>
<dbReference type="InterPro" id="IPR023561">
    <property type="entry name" value="Carbonic_anhydrase_a-class"/>
</dbReference>
<dbReference type="GO" id="GO:0004089">
    <property type="term" value="F:carbonate dehydratase activity"/>
    <property type="evidence" value="ECO:0007669"/>
    <property type="project" value="UniProtKB-EC"/>
</dbReference>
<comment type="similarity">
    <text evidence="1">Belongs to the alpha-carbonic anhydrase family.</text>
</comment>
<feature type="domain" description="Alpha-carbonic anhydrase" evidence="7">
    <location>
        <begin position="26"/>
        <end position="265"/>
    </location>
</feature>
<dbReference type="Gene3D" id="3.10.200.10">
    <property type="entry name" value="Alpha carbonic anhydrase"/>
    <property type="match status" value="1"/>
</dbReference>
<evidence type="ECO:0000256" key="6">
    <source>
        <dbReference type="ARBA" id="ARBA00048348"/>
    </source>
</evidence>
<dbReference type="eggNOG" id="COG3338">
    <property type="taxonomic scope" value="Bacteria"/>
</dbReference>
<name>A0A1N6FRG5_9PROT</name>
<dbReference type="STRING" id="44575.SAMN05216419_10365"/>
<keyword evidence="9" id="KW-1185">Reference proteome</keyword>
<evidence type="ECO:0000313" key="8">
    <source>
        <dbReference type="EMBL" id="SIN97833.1"/>
    </source>
</evidence>
<keyword evidence="3" id="KW-0479">Metal-binding</keyword>
<evidence type="ECO:0000256" key="4">
    <source>
        <dbReference type="ARBA" id="ARBA00022833"/>
    </source>
</evidence>
<keyword evidence="4" id="KW-0862">Zinc</keyword>
<comment type="catalytic activity">
    <reaction evidence="6">
        <text>hydrogencarbonate + H(+) = CO2 + H2O</text>
        <dbReference type="Rhea" id="RHEA:10748"/>
        <dbReference type="ChEBI" id="CHEBI:15377"/>
        <dbReference type="ChEBI" id="CHEBI:15378"/>
        <dbReference type="ChEBI" id="CHEBI:16526"/>
        <dbReference type="ChEBI" id="CHEBI:17544"/>
        <dbReference type="EC" id="4.2.1.1"/>
    </reaction>
</comment>
<dbReference type="EMBL" id="FSRO01000001">
    <property type="protein sequence ID" value="SIN97833.1"/>
    <property type="molecule type" value="Genomic_DNA"/>
</dbReference>
<dbReference type="CDD" id="cd03124">
    <property type="entry name" value="alpha_CA_prokaryotic_like"/>
    <property type="match status" value="1"/>
</dbReference>
<dbReference type="InterPro" id="IPR041891">
    <property type="entry name" value="Alpha_CA_prokaryot-like"/>
</dbReference>
<dbReference type="InterPro" id="IPR001148">
    <property type="entry name" value="CA_dom"/>
</dbReference>
<dbReference type="Proteomes" id="UP000185062">
    <property type="component" value="Unassembled WGS sequence"/>
</dbReference>
<dbReference type="PANTHER" id="PTHR18952:SF265">
    <property type="entry name" value="CARBONIC ANHYDRASE"/>
    <property type="match status" value="1"/>
</dbReference>
<dbReference type="SMART" id="SM01057">
    <property type="entry name" value="Carb_anhydrase"/>
    <property type="match status" value="1"/>
</dbReference>
<evidence type="ECO:0000259" key="7">
    <source>
        <dbReference type="PROSITE" id="PS51144"/>
    </source>
</evidence>
<dbReference type="AlphaFoldDB" id="A0A1N6FRG5"/>
<protein>
    <recommendedName>
        <fullName evidence="2">carbonic anhydrase</fullName>
        <ecNumber evidence="2">4.2.1.1</ecNumber>
    </recommendedName>
</protein>
<dbReference type="RefSeq" id="WP_028462049.1">
    <property type="nucleotide sequence ID" value="NZ_FSRO01000001.1"/>
</dbReference>
<dbReference type="Pfam" id="PF00194">
    <property type="entry name" value="Carb_anhydrase"/>
    <property type="match status" value="1"/>
</dbReference>
<accession>A0A1N6FRG5</accession>
<evidence type="ECO:0000256" key="1">
    <source>
        <dbReference type="ARBA" id="ARBA00010718"/>
    </source>
</evidence>
<dbReference type="PROSITE" id="PS51144">
    <property type="entry name" value="ALPHA_CA_2"/>
    <property type="match status" value="1"/>
</dbReference>
<gene>
    <name evidence="8" type="ORF">SAMN02743940_0368</name>
</gene>
<dbReference type="PANTHER" id="PTHR18952">
    <property type="entry name" value="CARBONIC ANHYDRASE"/>
    <property type="match status" value="1"/>
</dbReference>
<dbReference type="InterPro" id="IPR036398">
    <property type="entry name" value="CA_dom_sf"/>
</dbReference>
<dbReference type="GO" id="GO:0008270">
    <property type="term" value="F:zinc ion binding"/>
    <property type="evidence" value="ECO:0007669"/>
    <property type="project" value="InterPro"/>
</dbReference>
<proteinExistence type="inferred from homology"/>
<sequence length="265" mass="29421">MKITKIIVIYVGLIFSFQIGIAFSGPHWSHEEQSKWGAIEDSSQTEVPLMYPYAECSIGKHQSPIDFAAAEVNREKKLNKLRIWYDVDNAPVFYNSGHGIQVNTSLDYKGEVEVGEESYPLIQFHFHEPSEHVVGNKRFAAELHYVHVRADGKILVLAVAIDEGEESAAFQTILNNMPGLGGDKNEGTGIKIDPASLLPINHHHSGDFYSITGSLTTPPCSEGVAWYVLPEPITISTAQLEQLRGFYTNNARQPQDLNGRAILTE</sequence>
<evidence type="ECO:0000313" key="9">
    <source>
        <dbReference type="Proteomes" id="UP000185062"/>
    </source>
</evidence>
<evidence type="ECO:0000256" key="3">
    <source>
        <dbReference type="ARBA" id="ARBA00022723"/>
    </source>
</evidence>
<organism evidence="8 9">
    <name type="scientific">Nitrosomonas cryotolerans ATCC 49181</name>
    <dbReference type="NCBI Taxonomy" id="1131553"/>
    <lineage>
        <taxon>Bacteria</taxon>
        <taxon>Pseudomonadati</taxon>
        <taxon>Pseudomonadota</taxon>
        <taxon>Betaproteobacteria</taxon>
        <taxon>Nitrosomonadales</taxon>
        <taxon>Nitrosomonadaceae</taxon>
        <taxon>Nitrosomonas</taxon>
    </lineage>
</organism>
<evidence type="ECO:0000256" key="2">
    <source>
        <dbReference type="ARBA" id="ARBA00012925"/>
    </source>
</evidence>
<evidence type="ECO:0000256" key="5">
    <source>
        <dbReference type="ARBA" id="ARBA00023239"/>
    </source>
</evidence>
<dbReference type="SUPFAM" id="SSF51069">
    <property type="entry name" value="Carbonic anhydrase"/>
    <property type="match status" value="1"/>
</dbReference>
<dbReference type="EC" id="4.2.1.1" evidence="2"/>